<dbReference type="InterPro" id="IPR036661">
    <property type="entry name" value="Luciferase-like_sf"/>
</dbReference>
<protein>
    <recommendedName>
        <fullName evidence="5">Luciferase-like domain-containing protein</fullName>
    </recommendedName>
</protein>
<feature type="domain" description="Luciferase-like" evidence="5">
    <location>
        <begin position="1"/>
        <end position="250"/>
    </location>
</feature>
<reference evidence="6" key="1">
    <citation type="submission" date="2018-05" db="EMBL/GenBank/DDBJ databases">
        <authorList>
            <person name="Lanie J.A."/>
            <person name="Ng W.-L."/>
            <person name="Kazmierczak K.M."/>
            <person name="Andrzejewski T.M."/>
            <person name="Davidsen T.M."/>
            <person name="Wayne K.J."/>
            <person name="Tettelin H."/>
            <person name="Glass J.I."/>
            <person name="Rusch D."/>
            <person name="Podicherti R."/>
            <person name="Tsui H.-C.T."/>
            <person name="Winkler M.E."/>
        </authorList>
    </citation>
    <scope>NUCLEOTIDE SEQUENCE</scope>
</reference>
<dbReference type="CDD" id="cd01097">
    <property type="entry name" value="Tetrahydromethanopterin_reductase"/>
    <property type="match status" value="1"/>
</dbReference>
<evidence type="ECO:0000259" key="5">
    <source>
        <dbReference type="Pfam" id="PF00296"/>
    </source>
</evidence>
<dbReference type="InterPro" id="IPR019921">
    <property type="entry name" value="Lucif-like_OxRdtase_Rv2161c"/>
</dbReference>
<name>A0A382A4Z7_9ZZZZ</name>
<dbReference type="Gene3D" id="3.20.20.30">
    <property type="entry name" value="Luciferase-like domain"/>
    <property type="match status" value="1"/>
</dbReference>
<keyword evidence="4" id="KW-0503">Monooxygenase</keyword>
<evidence type="ECO:0000256" key="2">
    <source>
        <dbReference type="ARBA" id="ARBA00022643"/>
    </source>
</evidence>
<dbReference type="PANTHER" id="PTHR42847:SF4">
    <property type="entry name" value="ALKANESULFONATE MONOOXYGENASE-RELATED"/>
    <property type="match status" value="1"/>
</dbReference>
<organism evidence="6">
    <name type="scientific">marine metagenome</name>
    <dbReference type="NCBI Taxonomy" id="408172"/>
    <lineage>
        <taxon>unclassified sequences</taxon>
        <taxon>metagenomes</taxon>
        <taxon>ecological metagenomes</taxon>
    </lineage>
</organism>
<evidence type="ECO:0000256" key="3">
    <source>
        <dbReference type="ARBA" id="ARBA00023002"/>
    </source>
</evidence>
<dbReference type="PANTHER" id="PTHR42847">
    <property type="entry name" value="ALKANESULFONATE MONOOXYGENASE"/>
    <property type="match status" value="1"/>
</dbReference>
<accession>A0A382A4Z7</accession>
<keyword evidence="2" id="KW-0288">FMN</keyword>
<keyword evidence="3" id="KW-0560">Oxidoreductase</keyword>
<proteinExistence type="predicted"/>
<dbReference type="NCBIfam" id="TIGR03619">
    <property type="entry name" value="F420_Rv2161c"/>
    <property type="match status" value="1"/>
</dbReference>
<evidence type="ECO:0000313" key="6">
    <source>
        <dbReference type="EMBL" id="SVA96311.1"/>
    </source>
</evidence>
<dbReference type="SUPFAM" id="SSF51679">
    <property type="entry name" value="Bacterial luciferase-like"/>
    <property type="match status" value="1"/>
</dbReference>
<evidence type="ECO:0000256" key="4">
    <source>
        <dbReference type="ARBA" id="ARBA00023033"/>
    </source>
</evidence>
<dbReference type="GO" id="GO:0008726">
    <property type="term" value="F:alkanesulfonate monooxygenase activity"/>
    <property type="evidence" value="ECO:0007669"/>
    <property type="project" value="TreeGrafter"/>
</dbReference>
<dbReference type="GO" id="GO:0046306">
    <property type="term" value="P:alkanesulfonate catabolic process"/>
    <property type="evidence" value="ECO:0007669"/>
    <property type="project" value="TreeGrafter"/>
</dbReference>
<sequence>MKFGFYLPTHGPLATREPLLKIASHGESLGFDSMVAGDHVIAPIDPKSQYPYSVTSEVPWDQDGEHLEMISELAFLAGATENTSLVTSVLIVPHRNPVLTAKMLSTIDVLSGGRLIVGVGVGWLEEEFQVLDTPPFNQRGKVTDEFIRIFKVLWTEENPSFRGDYYSFPPLQFAPKPLQKDGPPIWVGGQSRAAIRRVVRLGNAWHPVAANPASPLEPKELAIEVDYMHSVCERYERDPSELSIAIKAPIYDVEVVGDGGRRRFSGDSDRIIEDIIEYENTGVSHIILDTRSSNLPQFIEKMDWLSEEVIESFR</sequence>
<gene>
    <name evidence="6" type="ORF">METZ01_LOCUS149165</name>
</gene>
<dbReference type="InterPro" id="IPR011251">
    <property type="entry name" value="Luciferase-like_dom"/>
</dbReference>
<keyword evidence="1" id="KW-0285">Flavoprotein</keyword>
<evidence type="ECO:0000256" key="1">
    <source>
        <dbReference type="ARBA" id="ARBA00022630"/>
    </source>
</evidence>
<dbReference type="AlphaFoldDB" id="A0A382A4Z7"/>
<dbReference type="EMBL" id="UINC01023840">
    <property type="protein sequence ID" value="SVA96311.1"/>
    <property type="molecule type" value="Genomic_DNA"/>
</dbReference>
<dbReference type="InterPro" id="IPR050172">
    <property type="entry name" value="SsuD_RutA_monooxygenase"/>
</dbReference>
<dbReference type="Pfam" id="PF00296">
    <property type="entry name" value="Bac_luciferase"/>
    <property type="match status" value="1"/>
</dbReference>